<dbReference type="Proteomes" id="UP000028411">
    <property type="component" value="Unassembled WGS sequence"/>
</dbReference>
<dbReference type="EMBL" id="JFHR01000023">
    <property type="protein sequence ID" value="KEQ53446.1"/>
    <property type="molecule type" value="Genomic_DNA"/>
</dbReference>
<feature type="signal peptide" evidence="1">
    <location>
        <begin position="1"/>
        <end position="27"/>
    </location>
</feature>
<evidence type="ECO:0000256" key="1">
    <source>
        <dbReference type="SAM" id="SignalP"/>
    </source>
</evidence>
<dbReference type="PANTHER" id="PTHR38593:SF1">
    <property type="entry name" value="BLR2558 PROTEIN"/>
    <property type="match status" value="1"/>
</dbReference>
<dbReference type="eggNOG" id="COG3652">
    <property type="taxonomic scope" value="Bacteria"/>
</dbReference>
<dbReference type="RefSeq" id="WP_234703159.1">
    <property type="nucleotide sequence ID" value="NZ_JFHR01000023.1"/>
</dbReference>
<evidence type="ECO:0000259" key="2">
    <source>
        <dbReference type="Pfam" id="PF13628"/>
    </source>
</evidence>
<dbReference type="PANTHER" id="PTHR38593">
    <property type="entry name" value="BLR2558 PROTEIN"/>
    <property type="match status" value="1"/>
</dbReference>
<dbReference type="PATRIC" id="fig|46429.4.peg.2287"/>
<organism evidence="3 4">
    <name type="scientific">Sphingobium chlorophenolicum</name>
    <dbReference type="NCBI Taxonomy" id="46429"/>
    <lineage>
        <taxon>Bacteria</taxon>
        <taxon>Pseudomonadati</taxon>
        <taxon>Pseudomonadota</taxon>
        <taxon>Alphaproteobacteria</taxon>
        <taxon>Sphingomonadales</taxon>
        <taxon>Sphingomonadaceae</taxon>
        <taxon>Sphingobium</taxon>
    </lineage>
</organism>
<keyword evidence="1" id="KW-0732">Signal</keyword>
<protein>
    <recommendedName>
        <fullName evidence="2">DUF4142 domain-containing protein</fullName>
    </recommendedName>
</protein>
<comment type="caution">
    <text evidence="3">The sequence shown here is derived from an EMBL/GenBank/DDBJ whole genome shotgun (WGS) entry which is preliminary data.</text>
</comment>
<feature type="chain" id="PRO_5001763310" description="DUF4142 domain-containing protein" evidence="1">
    <location>
        <begin position="28"/>
        <end position="201"/>
    </location>
</feature>
<dbReference type="InterPro" id="IPR025419">
    <property type="entry name" value="DUF4142"/>
</dbReference>
<dbReference type="AlphaFoldDB" id="A0A081RE23"/>
<dbReference type="Pfam" id="PF13628">
    <property type="entry name" value="DUF4142"/>
    <property type="match status" value="1"/>
</dbReference>
<feature type="domain" description="DUF4142" evidence="2">
    <location>
        <begin position="63"/>
        <end position="198"/>
    </location>
</feature>
<dbReference type="InterPro" id="IPR012347">
    <property type="entry name" value="Ferritin-like"/>
</dbReference>
<sequence>MARIGLLTGCALLLLPACQGGGNSAAANDGAAMNAASQNVAGQNAAGANDMAAATPALQATSASDYLAKAGAGDLFEIQSSQAVLEKTKNAKVRDFATMMIKAHQQSTATLKAAAGEAKLTVKPPVLTSDQQAMLDAIKSAPADGVDMVYAAHQRTAHEAALQLHRSYAADGDMAPLKRAAGEIVPVVESHIQHLADLPQQ</sequence>
<accession>A0A081RE23</accession>
<reference evidence="3 4" key="1">
    <citation type="submission" date="2014-02" db="EMBL/GenBank/DDBJ databases">
        <title>Whole genome sequence of Sphingobium chlorophenolicum NBRC 16172.</title>
        <authorList>
            <person name="Gan H.M."/>
            <person name="Gan H.Y."/>
            <person name="Chew T.H."/>
            <person name="Savka M.A."/>
        </authorList>
    </citation>
    <scope>NUCLEOTIDE SEQUENCE [LARGE SCALE GENOMIC DNA]</scope>
    <source>
        <strain evidence="3 4">NBRC 16172</strain>
    </source>
</reference>
<name>A0A081RE23_SPHCR</name>
<dbReference type="Gene3D" id="1.20.1260.10">
    <property type="match status" value="1"/>
</dbReference>
<evidence type="ECO:0000313" key="4">
    <source>
        <dbReference type="Proteomes" id="UP000028411"/>
    </source>
</evidence>
<proteinExistence type="predicted"/>
<evidence type="ECO:0000313" key="3">
    <source>
        <dbReference type="EMBL" id="KEQ53446.1"/>
    </source>
</evidence>
<gene>
    <name evidence="3" type="ORF">BV95_02310</name>
</gene>